<dbReference type="GO" id="GO:0016887">
    <property type="term" value="F:ATP hydrolysis activity"/>
    <property type="evidence" value="ECO:0007669"/>
    <property type="project" value="InterPro"/>
</dbReference>
<evidence type="ECO:0000313" key="2">
    <source>
        <dbReference type="EMBL" id="RKP44759.1"/>
    </source>
</evidence>
<keyword evidence="3" id="KW-1185">Reference proteome</keyword>
<dbReference type="EMBL" id="RBZU01000019">
    <property type="protein sequence ID" value="RKP44759.1"/>
    <property type="molecule type" value="Genomic_DNA"/>
</dbReference>
<dbReference type="Proteomes" id="UP000270342">
    <property type="component" value="Unassembled WGS sequence"/>
</dbReference>
<accession>A0A494X9H5</accession>
<sequence>MQSVECEFPELFEGQERIASSLARFNLVHGGEQCGKSTTAIDVLLLSQFGALNGYHVAFCVPDEAAVTVAKRRVFSLIHHLVDGRPDRPRVELITGGSIRFVRLDDEHLELWDHLALIVVDDAQLVPRIEPLWYDVLEPALGRSRGSAWIFGKPRGARDGFASLARNAAGGVLWAAYRMPTEENPYFDRARLEADREKFTADQFAQEREGVFVDVPVALTASQSIIKPGETFREWCIRLGEEGLHVDEKPFTLDDRPAMHFVYDLIPSTAEEAFQRIDVIMKCTQVGFTVFEMMAMLYLALRFAPAKIGSFMPSKDLAAGKSSNRFMGIVRTMPAVHSMMTETAAEHGKSGEGNVLTRNLGNSIFYFLWTSGKTTTESNPMDVVSFDEVQEMKIAAMEKTRERMSASAIRYTLMGSTANWPDEDIHWWFKKGTQYQFHTDCPSCHTGQVLDDHFPKCVGFDPTALRWNPREAEAGIVGEYRYRCHACGGWIDDPQIGRWIAKFPEASIRSLHFPQFLSPTISPREMYEAYRDAKDMKNFYNRKLGKPYVDPTQVPVNLEMLAACAALGMKLGVVWEERGRDTYMGIDQMGQFNAVLIAKRLPTGHMAIIHAEEVYDADPFARCSVLLERYGVRVCVVETLPNYNDAKRFANRHPGIVFLAGYGNMESDMLRWGDDRANRSERRTDDEDRDQYTVTLDQYKSMQVAFARISKLVCVFPDPKALIQELTDDGDNGKGERSLRPILEERVFKHFTRTALIAERDEEEKKFRRRVVKVGIDPHFSYAFMLLNVAWARAHGTASFLFPDEAEEVEVPQGSIAIAQTRVLADIKRETEEAGAEKCAGCASFDEERGWCEEREVLVRPSSPACILFMDR</sequence>
<feature type="domain" description="Phage terminase large subunit GpA ATPase" evidence="1">
    <location>
        <begin position="268"/>
        <end position="495"/>
    </location>
</feature>
<gene>
    <name evidence="2" type="ORF">D7S86_27460</name>
</gene>
<reference evidence="2 3" key="1">
    <citation type="submission" date="2018-10" db="EMBL/GenBank/DDBJ databases">
        <title>Robbsia sp. DHC34, isolated from soil.</title>
        <authorList>
            <person name="Gao Z.-H."/>
            <person name="Qiu L.-H."/>
        </authorList>
    </citation>
    <scope>NUCLEOTIDE SEQUENCE [LARGE SCALE GENOMIC DNA]</scope>
    <source>
        <strain evidence="2 3">DHC34</strain>
    </source>
</reference>
<dbReference type="InterPro" id="IPR046453">
    <property type="entry name" value="GpA_ATPase"/>
</dbReference>
<dbReference type="Gene3D" id="3.40.50.300">
    <property type="entry name" value="P-loop containing nucleotide triphosphate hydrolases"/>
    <property type="match status" value="2"/>
</dbReference>
<organism evidence="2 3">
    <name type="scientific">Pararobbsia silviterrae</name>
    <dbReference type="NCBI Taxonomy" id="1792498"/>
    <lineage>
        <taxon>Bacteria</taxon>
        <taxon>Pseudomonadati</taxon>
        <taxon>Pseudomonadota</taxon>
        <taxon>Betaproteobacteria</taxon>
        <taxon>Burkholderiales</taxon>
        <taxon>Burkholderiaceae</taxon>
        <taxon>Pararobbsia</taxon>
    </lineage>
</organism>
<protein>
    <recommendedName>
        <fullName evidence="1">Phage terminase large subunit GpA ATPase domain-containing protein</fullName>
    </recommendedName>
</protein>
<dbReference type="InterPro" id="IPR027417">
    <property type="entry name" value="P-loop_NTPase"/>
</dbReference>
<dbReference type="AlphaFoldDB" id="A0A494X9H5"/>
<comment type="caution">
    <text evidence="2">The sequence shown here is derived from an EMBL/GenBank/DDBJ whole genome shotgun (WGS) entry which is preliminary data.</text>
</comment>
<proteinExistence type="predicted"/>
<name>A0A494X9H5_9BURK</name>
<evidence type="ECO:0000313" key="3">
    <source>
        <dbReference type="Proteomes" id="UP000270342"/>
    </source>
</evidence>
<dbReference type="Pfam" id="PF05876">
    <property type="entry name" value="GpA_ATPase"/>
    <property type="match status" value="1"/>
</dbReference>
<evidence type="ECO:0000259" key="1">
    <source>
        <dbReference type="Pfam" id="PF05876"/>
    </source>
</evidence>